<keyword evidence="3" id="KW-1185">Reference proteome</keyword>
<feature type="domain" description="NACHT" evidence="1">
    <location>
        <begin position="169"/>
        <end position="292"/>
    </location>
</feature>
<evidence type="ECO:0000313" key="3">
    <source>
        <dbReference type="Proteomes" id="UP000000849"/>
    </source>
</evidence>
<dbReference type="KEGG" id="cfl:Cfla_0799"/>
<evidence type="ECO:0000313" key="2">
    <source>
        <dbReference type="EMBL" id="ADG73709.1"/>
    </source>
</evidence>
<organism evidence="2 3">
    <name type="scientific">Cellulomonas flavigena (strain ATCC 482 / DSM 20109 / BCRC 11376 / JCM 18109 / NBRC 3775 / NCIMB 8073 / NRS 134)</name>
    <dbReference type="NCBI Taxonomy" id="446466"/>
    <lineage>
        <taxon>Bacteria</taxon>
        <taxon>Bacillati</taxon>
        <taxon>Actinomycetota</taxon>
        <taxon>Actinomycetes</taxon>
        <taxon>Micrococcales</taxon>
        <taxon>Cellulomonadaceae</taxon>
        <taxon>Cellulomonas</taxon>
    </lineage>
</organism>
<dbReference type="InterPro" id="IPR027417">
    <property type="entry name" value="P-loop_NTPase"/>
</dbReference>
<accession>D5UJW7</accession>
<protein>
    <submittedName>
        <fullName evidence="2">Putative signal transduction protein with Nacht domain</fullName>
    </submittedName>
</protein>
<dbReference type="Proteomes" id="UP000000849">
    <property type="component" value="Chromosome"/>
</dbReference>
<name>D5UJW7_CELFN</name>
<dbReference type="EMBL" id="CP001964">
    <property type="protein sequence ID" value="ADG73709.1"/>
    <property type="molecule type" value="Genomic_DNA"/>
</dbReference>
<reference evidence="2 3" key="1">
    <citation type="journal article" date="2010" name="Stand. Genomic Sci.">
        <title>Complete genome sequence of Cellulomonas flavigena type strain (134).</title>
        <authorList>
            <person name="Abt B."/>
            <person name="Foster B."/>
            <person name="Lapidus A."/>
            <person name="Clum A."/>
            <person name="Sun H."/>
            <person name="Pukall R."/>
            <person name="Lucas S."/>
            <person name="Glavina Del Rio T."/>
            <person name="Nolan M."/>
            <person name="Tice H."/>
            <person name="Cheng J.F."/>
            <person name="Pitluck S."/>
            <person name="Liolios K."/>
            <person name="Ivanova N."/>
            <person name="Mavromatis K."/>
            <person name="Ovchinnikova G."/>
            <person name="Pati A."/>
            <person name="Goodwin L."/>
            <person name="Chen A."/>
            <person name="Palaniappan K."/>
            <person name="Land M."/>
            <person name="Hauser L."/>
            <person name="Chang Y.J."/>
            <person name="Jeffries C.D."/>
            <person name="Rohde M."/>
            <person name="Goker M."/>
            <person name="Woyke T."/>
            <person name="Bristow J."/>
            <person name="Eisen J.A."/>
            <person name="Markowitz V."/>
            <person name="Hugenholtz P."/>
            <person name="Kyrpides N.C."/>
            <person name="Klenk H.P."/>
        </authorList>
    </citation>
    <scope>NUCLEOTIDE SEQUENCE [LARGE SCALE GENOMIC DNA]</scope>
    <source>
        <strain evidence="3">ATCC 482 / DSM 20109 / BCRC 11376 / JCM 18109 / NBRC 3775 / NCIMB 8073 / NRS 134</strain>
    </source>
</reference>
<dbReference type="InterPro" id="IPR007111">
    <property type="entry name" value="NACHT_NTPase"/>
</dbReference>
<proteinExistence type="predicted"/>
<gene>
    <name evidence="2" type="ordered locus">Cfla_0799</name>
</gene>
<dbReference type="RefSeq" id="WP_013116043.1">
    <property type="nucleotide sequence ID" value="NC_014151.1"/>
</dbReference>
<dbReference type="eggNOG" id="COG5635">
    <property type="taxonomic scope" value="Bacteria"/>
</dbReference>
<dbReference type="SUPFAM" id="SSF52540">
    <property type="entry name" value="P-loop containing nucleoside triphosphate hydrolases"/>
    <property type="match status" value="1"/>
</dbReference>
<dbReference type="HOGENOM" id="CLU_495837_0_0_11"/>
<dbReference type="STRING" id="446466.Cfla_0799"/>
<dbReference type="PROSITE" id="PS50837">
    <property type="entry name" value="NACHT"/>
    <property type="match status" value="1"/>
</dbReference>
<dbReference type="Pfam" id="PF05729">
    <property type="entry name" value="NACHT"/>
    <property type="match status" value="1"/>
</dbReference>
<dbReference type="AlphaFoldDB" id="D5UJW7"/>
<evidence type="ECO:0000259" key="1">
    <source>
        <dbReference type="PROSITE" id="PS50837"/>
    </source>
</evidence>
<sequence length="549" mass="62205">MSPDEVEAAVASLFRLNGYEVAGPLQIQSASVDIRADRIGDPFAKPVFVEVTTERVDTTKLGKDLTKYYACNEAYPGCTFLIVSTEGFTQSVVERSPKNVELLTYEALAARFEKFHPYQSAVLTEGHLAQELLRLADVYEPPHFDFDTRLEPALEALHEWIEDSESGSGWLIVVGEYGTGKTALTQMLLRQLMEKNKADPTCPIPVRIELRDFTKQFDVSSLLHKFLDDNNLSHIPLHFFESLISRGRVVLLLDGYDEMAQYMHLLERRVCLEALAQLGRNGAKGILTSRPNYFSEAEELRVLETLYSSLENSGIAAVEYAREAALDELFERQFINRSERRLQDLDKEQTEALVSRKLSGDPDKSAVVLRLLNKVSRPSDDGARLLGGKPVIISYLVDLADQLSEPGNGGEDDTGRTDLVTEYQCFRLIVDQLMLRDRRRSPAMPMDSRRRFLHRMALRLSDSDKPLFQEVDFVNLINDEFRQRLDRLPPSERESDRQTLYADLRSSATLTRVAVGGKEGWRFSHNSLREFLVVEYLLSCLQAGRVPAS</sequence>
<dbReference type="Gene3D" id="3.40.50.300">
    <property type="entry name" value="P-loop containing nucleotide triphosphate hydrolases"/>
    <property type="match status" value="1"/>
</dbReference>